<proteinExistence type="predicted"/>
<keyword evidence="2" id="KW-1185">Reference proteome</keyword>
<evidence type="ECO:0000313" key="1">
    <source>
        <dbReference type="EMBL" id="KAJ4701542.1"/>
    </source>
</evidence>
<name>A0ACC1WR93_MELAZ</name>
<dbReference type="EMBL" id="CM051407">
    <property type="protein sequence ID" value="KAJ4701542.1"/>
    <property type="molecule type" value="Genomic_DNA"/>
</dbReference>
<dbReference type="Proteomes" id="UP001164539">
    <property type="component" value="Chromosome 14"/>
</dbReference>
<organism evidence="1 2">
    <name type="scientific">Melia azedarach</name>
    <name type="common">Chinaberry tree</name>
    <dbReference type="NCBI Taxonomy" id="155640"/>
    <lineage>
        <taxon>Eukaryota</taxon>
        <taxon>Viridiplantae</taxon>
        <taxon>Streptophyta</taxon>
        <taxon>Embryophyta</taxon>
        <taxon>Tracheophyta</taxon>
        <taxon>Spermatophyta</taxon>
        <taxon>Magnoliopsida</taxon>
        <taxon>eudicotyledons</taxon>
        <taxon>Gunneridae</taxon>
        <taxon>Pentapetalae</taxon>
        <taxon>rosids</taxon>
        <taxon>malvids</taxon>
        <taxon>Sapindales</taxon>
        <taxon>Meliaceae</taxon>
        <taxon>Melia</taxon>
    </lineage>
</organism>
<evidence type="ECO:0000313" key="2">
    <source>
        <dbReference type="Proteomes" id="UP001164539"/>
    </source>
</evidence>
<gene>
    <name evidence="1" type="ORF">OWV82_024773</name>
</gene>
<accession>A0ACC1WR93</accession>
<protein>
    <submittedName>
        <fullName evidence="1">Poly [ADP-ribose] polymerase</fullName>
    </submittedName>
</protein>
<comment type="caution">
    <text evidence="1">The sequence shown here is derived from an EMBL/GenBank/DDBJ whole genome shotgun (WGS) entry which is preliminary data.</text>
</comment>
<sequence length="474" mass="52965">MAYQRKNSVESINVRVPPPKALPSPSPSSSSSSPPNPATKCCVHSSDFCSTPFMNQNEGNFKRSASPARLMNYRNGSWIDLSSELVDSVKSNFLERKPIVDAQIEGSKYVFDFLRMLQIDFATGKQRSIAWIDVSGNCFFPKVFIGEENDDCSETSETNATKIEIEININNNLGKRQREAVDQDDEVNSEEVSKRQHLVANGLDSPKWLNTRLLRETEKAYILVRDYFLAGIKKINAGATITSIHQCTRNGHLERARFEVFQKQIEITKAARGASNIVYAWYGASARGVDSILAHGFGVPNKTSTHGVGVYLSRVGLSGLSAKLAEADENGEKHVILCRVILGNVEKVEAGSQQCYPSSVDFDSGSEDLRNPKWYIVWPSNMNRHILPECVVSYKHSAPLQGQLRGPMCTKYPLEKLFSKMKSLLSPVKLQEVMNLFHTYRAGKLAKDNFFKQLRVVAGDEMLLSTIREIRASE</sequence>
<reference evidence="1 2" key="1">
    <citation type="journal article" date="2023" name="Science">
        <title>Complex scaffold remodeling in plant triterpene biosynthesis.</title>
        <authorList>
            <person name="De La Pena R."/>
            <person name="Hodgson H."/>
            <person name="Liu J.C."/>
            <person name="Stephenson M.J."/>
            <person name="Martin A.C."/>
            <person name="Owen C."/>
            <person name="Harkess A."/>
            <person name="Leebens-Mack J."/>
            <person name="Jimenez L.E."/>
            <person name="Osbourn A."/>
            <person name="Sattely E.S."/>
        </authorList>
    </citation>
    <scope>NUCLEOTIDE SEQUENCE [LARGE SCALE GENOMIC DNA]</scope>
    <source>
        <strain evidence="2">cv. JPN11</strain>
        <tissue evidence="1">Leaf</tissue>
    </source>
</reference>